<gene>
    <name evidence="2" type="ORF">AKO1_008866</name>
</gene>
<organism evidence="2 3">
    <name type="scientific">Acrasis kona</name>
    <dbReference type="NCBI Taxonomy" id="1008807"/>
    <lineage>
        <taxon>Eukaryota</taxon>
        <taxon>Discoba</taxon>
        <taxon>Heterolobosea</taxon>
        <taxon>Tetramitia</taxon>
        <taxon>Eutetramitia</taxon>
        <taxon>Acrasidae</taxon>
        <taxon>Acrasis</taxon>
    </lineage>
</organism>
<feature type="compositionally biased region" description="Basic and acidic residues" evidence="1">
    <location>
        <begin position="246"/>
        <end position="256"/>
    </location>
</feature>
<accession>A0AAW2ZH50</accession>
<feature type="region of interest" description="Disordered" evidence="1">
    <location>
        <begin position="232"/>
        <end position="256"/>
    </location>
</feature>
<reference evidence="2 3" key="1">
    <citation type="submission" date="2024-03" db="EMBL/GenBank/DDBJ databases">
        <title>The Acrasis kona genome and developmental transcriptomes reveal deep origins of eukaryotic multicellular pathways.</title>
        <authorList>
            <person name="Sheikh S."/>
            <person name="Fu C.-J."/>
            <person name="Brown M.W."/>
            <person name="Baldauf S.L."/>
        </authorList>
    </citation>
    <scope>NUCLEOTIDE SEQUENCE [LARGE SCALE GENOMIC DNA]</scope>
    <source>
        <strain evidence="2 3">ATCC MYA-3509</strain>
    </source>
</reference>
<feature type="compositionally biased region" description="Polar residues" evidence="1">
    <location>
        <begin position="204"/>
        <end position="215"/>
    </location>
</feature>
<evidence type="ECO:0000313" key="2">
    <source>
        <dbReference type="EMBL" id="KAL0487972.1"/>
    </source>
</evidence>
<proteinExistence type="predicted"/>
<evidence type="ECO:0000313" key="3">
    <source>
        <dbReference type="Proteomes" id="UP001431209"/>
    </source>
</evidence>
<dbReference type="AlphaFoldDB" id="A0AAW2ZH50"/>
<name>A0AAW2ZH50_9EUKA</name>
<sequence>MITDIKNVLEGSQIHVSKPIKSTISQEDTNWYTYLYFNLDEYEKRTGMEAVINSTIYIGKGDDNRIKHHRDSFLNSNSSMLYGCVRNMWRNKQKLAYIALKHNEEVKAYQLESILISYLVTNNYKQLFKKDIHDFSSTHEILMNRVLGHSNNADDSERDEIAKRVFEHIKSLLQDNKVTIIENNAYVPEEVEIKTETEPKRNTKSTYSNQPSSSFDLKGEKFHYIQETTNTESKDQWIELKQNITEPKDTTHDQHP</sequence>
<evidence type="ECO:0000256" key="1">
    <source>
        <dbReference type="SAM" id="MobiDB-lite"/>
    </source>
</evidence>
<keyword evidence="3" id="KW-1185">Reference proteome</keyword>
<evidence type="ECO:0008006" key="4">
    <source>
        <dbReference type="Google" id="ProtNLM"/>
    </source>
</evidence>
<feature type="non-terminal residue" evidence="2">
    <location>
        <position position="256"/>
    </location>
</feature>
<dbReference type="Proteomes" id="UP001431209">
    <property type="component" value="Unassembled WGS sequence"/>
</dbReference>
<feature type="region of interest" description="Disordered" evidence="1">
    <location>
        <begin position="194"/>
        <end position="219"/>
    </location>
</feature>
<comment type="caution">
    <text evidence="2">The sequence shown here is derived from an EMBL/GenBank/DDBJ whole genome shotgun (WGS) entry which is preliminary data.</text>
</comment>
<protein>
    <recommendedName>
        <fullName evidence="4">GIY-YIG domain-containing protein</fullName>
    </recommendedName>
</protein>
<dbReference type="EMBL" id="JAOPGA020001391">
    <property type="protein sequence ID" value="KAL0487972.1"/>
    <property type="molecule type" value="Genomic_DNA"/>
</dbReference>